<dbReference type="PANTHER" id="PTHR30136:SF24">
    <property type="entry name" value="HTH-TYPE TRANSCRIPTIONAL REPRESSOR ALLR"/>
    <property type="match status" value="1"/>
</dbReference>
<dbReference type="Gene3D" id="3.30.450.40">
    <property type="match status" value="1"/>
</dbReference>
<keyword evidence="4" id="KW-0804">Transcription</keyword>
<dbReference type="InterPro" id="IPR036388">
    <property type="entry name" value="WH-like_DNA-bd_sf"/>
</dbReference>
<evidence type="ECO:0000256" key="2">
    <source>
        <dbReference type="ARBA" id="ARBA00023015"/>
    </source>
</evidence>
<sequence length="274" mass="29016">MTASTLDRPRIAPTTSAAPLRGSSAGQDNNLASVSKALMLLESLNATDEPAGVSALARSTGMPKSTAFRLLAYLEESGFVERAGKAYRLGRRLFELGNNVDYCRPDGVRNMALPYMTDLHSRTGMTVHLGVLEGRDVVYLEKIHGLRTTPVDTAVGGRAAASCSALGKALLAYCDGPTLRQVVEAGLASRTQYSVRHPGLLLQQLQETRRTAIAHDREESQLGISCVASPILVGGRAVAALSVSGPTRPVPAETHAALVRQSAAEISRRLSEAA</sequence>
<evidence type="ECO:0000313" key="10">
    <source>
        <dbReference type="EMBL" id="SDB86683.1"/>
    </source>
</evidence>
<dbReference type="SMART" id="SM00346">
    <property type="entry name" value="HTH_ICLR"/>
    <property type="match status" value="1"/>
</dbReference>
<dbReference type="GO" id="GO:0003677">
    <property type="term" value="F:DNA binding"/>
    <property type="evidence" value="ECO:0007669"/>
    <property type="project" value="UniProtKB-KW"/>
</dbReference>
<feature type="domain" description="HTH iclR-type" evidence="8">
    <location>
        <begin position="31"/>
        <end position="91"/>
    </location>
</feature>
<dbReference type="InterPro" id="IPR014757">
    <property type="entry name" value="Tscrpt_reg_IclR_C"/>
</dbReference>
<evidence type="ECO:0000256" key="7">
    <source>
        <dbReference type="SAM" id="MobiDB-lite"/>
    </source>
</evidence>
<keyword evidence="3 10" id="KW-0238">DNA-binding</keyword>
<dbReference type="SUPFAM" id="SSF46785">
    <property type="entry name" value="Winged helix' DNA-binding domain"/>
    <property type="match status" value="1"/>
</dbReference>
<evidence type="ECO:0000256" key="4">
    <source>
        <dbReference type="ARBA" id="ARBA00023163"/>
    </source>
</evidence>
<proteinExistence type="predicted"/>
<dbReference type="PROSITE" id="PS51078">
    <property type="entry name" value="ICLR_ED"/>
    <property type="match status" value="1"/>
</dbReference>
<dbReference type="Pfam" id="PF09339">
    <property type="entry name" value="HTH_IclR"/>
    <property type="match status" value="1"/>
</dbReference>
<dbReference type="PROSITE" id="PS51077">
    <property type="entry name" value="HTH_ICLR"/>
    <property type="match status" value="1"/>
</dbReference>
<dbReference type="PANTHER" id="PTHR30136">
    <property type="entry name" value="HELIX-TURN-HELIX TRANSCRIPTIONAL REGULATOR, ICLR FAMILY"/>
    <property type="match status" value="1"/>
</dbReference>
<dbReference type="Gene3D" id="1.10.10.10">
    <property type="entry name" value="Winged helix-like DNA-binding domain superfamily/Winged helix DNA-binding domain"/>
    <property type="match status" value="1"/>
</dbReference>
<gene>
    <name evidence="10" type="ORF">GA0111570_105244</name>
</gene>
<dbReference type="FunFam" id="1.10.10.10:FF:000056">
    <property type="entry name" value="IclR family transcriptional regulator"/>
    <property type="match status" value="1"/>
</dbReference>
<dbReference type="STRING" id="1577474.GA0111570_105244"/>
<dbReference type="InterPro" id="IPR050707">
    <property type="entry name" value="HTH_MetabolicPath_Reg"/>
</dbReference>
<dbReference type="Pfam" id="PF01614">
    <property type="entry name" value="IclR_C"/>
    <property type="match status" value="1"/>
</dbReference>
<keyword evidence="1" id="KW-0319">Glycerol metabolism</keyword>
<reference evidence="10 11" key="1">
    <citation type="submission" date="2016-06" db="EMBL/GenBank/DDBJ databases">
        <authorList>
            <person name="Olsen C.W."/>
            <person name="Carey S."/>
            <person name="Hinshaw L."/>
            <person name="Karasin A.I."/>
        </authorList>
    </citation>
    <scope>NUCLEOTIDE SEQUENCE [LARGE SCALE GENOMIC DNA]</scope>
    <source>
        <strain evidence="10 11">LZ-22</strain>
    </source>
</reference>
<dbReference type="GO" id="GO:0003700">
    <property type="term" value="F:DNA-binding transcription factor activity"/>
    <property type="evidence" value="ECO:0007669"/>
    <property type="project" value="TreeGrafter"/>
</dbReference>
<evidence type="ECO:0000256" key="3">
    <source>
        <dbReference type="ARBA" id="ARBA00023125"/>
    </source>
</evidence>
<feature type="domain" description="IclR-ED" evidence="9">
    <location>
        <begin position="92"/>
        <end position="272"/>
    </location>
</feature>
<dbReference type="SUPFAM" id="SSF55781">
    <property type="entry name" value="GAF domain-like"/>
    <property type="match status" value="1"/>
</dbReference>
<feature type="region of interest" description="Disordered" evidence="7">
    <location>
        <begin position="1"/>
        <end position="26"/>
    </location>
</feature>
<dbReference type="InterPro" id="IPR036390">
    <property type="entry name" value="WH_DNA-bd_sf"/>
</dbReference>
<evidence type="ECO:0000256" key="1">
    <source>
        <dbReference type="ARBA" id="ARBA00022798"/>
    </source>
</evidence>
<dbReference type="GO" id="GO:0006071">
    <property type="term" value="P:glycerol metabolic process"/>
    <property type="evidence" value="ECO:0007669"/>
    <property type="project" value="UniProtKB-KW"/>
</dbReference>
<dbReference type="InterPro" id="IPR029016">
    <property type="entry name" value="GAF-like_dom_sf"/>
</dbReference>
<evidence type="ECO:0000256" key="6">
    <source>
        <dbReference type="ARBA" id="ARBA00070406"/>
    </source>
</evidence>
<evidence type="ECO:0000259" key="9">
    <source>
        <dbReference type="PROSITE" id="PS51078"/>
    </source>
</evidence>
<dbReference type="EMBL" id="FMYF01000005">
    <property type="protein sequence ID" value="SDB86683.1"/>
    <property type="molecule type" value="Genomic_DNA"/>
</dbReference>
<name>A0A1G6GXP3_9ACTN</name>
<evidence type="ECO:0000313" key="11">
    <source>
        <dbReference type="Proteomes" id="UP000199086"/>
    </source>
</evidence>
<comment type="function">
    <text evidence="5">May be an activator protein for the gylABX operon.</text>
</comment>
<organism evidence="10 11">
    <name type="scientific">Raineyella antarctica</name>
    <dbReference type="NCBI Taxonomy" id="1577474"/>
    <lineage>
        <taxon>Bacteria</taxon>
        <taxon>Bacillati</taxon>
        <taxon>Actinomycetota</taxon>
        <taxon>Actinomycetes</taxon>
        <taxon>Propionibacteriales</taxon>
        <taxon>Propionibacteriaceae</taxon>
        <taxon>Raineyella</taxon>
    </lineage>
</organism>
<dbReference type="AlphaFoldDB" id="A0A1G6GXP3"/>
<accession>A0A1G6GXP3</accession>
<dbReference type="RefSeq" id="WP_092609950.1">
    <property type="nucleotide sequence ID" value="NZ_FMYF01000005.1"/>
</dbReference>
<dbReference type="InterPro" id="IPR005471">
    <property type="entry name" value="Tscrpt_reg_IclR_N"/>
</dbReference>
<dbReference type="GO" id="GO:0045892">
    <property type="term" value="P:negative regulation of DNA-templated transcription"/>
    <property type="evidence" value="ECO:0007669"/>
    <property type="project" value="TreeGrafter"/>
</dbReference>
<keyword evidence="11" id="KW-1185">Reference proteome</keyword>
<protein>
    <recommendedName>
        <fullName evidence="6">Glycerol operon regulatory protein</fullName>
    </recommendedName>
</protein>
<evidence type="ECO:0000256" key="5">
    <source>
        <dbReference type="ARBA" id="ARBA00058938"/>
    </source>
</evidence>
<dbReference type="Proteomes" id="UP000199086">
    <property type="component" value="Unassembled WGS sequence"/>
</dbReference>
<dbReference type="OrthoDB" id="60629at2"/>
<evidence type="ECO:0000259" key="8">
    <source>
        <dbReference type="PROSITE" id="PS51077"/>
    </source>
</evidence>
<keyword evidence="2" id="KW-0805">Transcription regulation</keyword>